<organism evidence="1 2">
    <name type="scientific">Trichoderma asperellum (strain ATCC 204424 / CBS 433.97 / NBRC 101777)</name>
    <dbReference type="NCBI Taxonomy" id="1042311"/>
    <lineage>
        <taxon>Eukaryota</taxon>
        <taxon>Fungi</taxon>
        <taxon>Dikarya</taxon>
        <taxon>Ascomycota</taxon>
        <taxon>Pezizomycotina</taxon>
        <taxon>Sordariomycetes</taxon>
        <taxon>Hypocreomycetidae</taxon>
        <taxon>Hypocreales</taxon>
        <taxon>Hypocreaceae</taxon>
        <taxon>Trichoderma</taxon>
    </lineage>
</organism>
<dbReference type="EMBL" id="KZ679256">
    <property type="protein sequence ID" value="PTB46045.1"/>
    <property type="molecule type" value="Genomic_DNA"/>
</dbReference>
<evidence type="ECO:0000313" key="2">
    <source>
        <dbReference type="Proteomes" id="UP000240493"/>
    </source>
</evidence>
<name>A0A2T3ZMK9_TRIA4</name>
<accession>A0A2T3ZMK9</accession>
<evidence type="ECO:0000313" key="1">
    <source>
        <dbReference type="EMBL" id="PTB46045.1"/>
    </source>
</evidence>
<proteinExistence type="predicted"/>
<protein>
    <submittedName>
        <fullName evidence="1">Uncharacterized protein</fullName>
    </submittedName>
</protein>
<sequence length="155" mass="16664">MDSPRGPSTLVDEANHIHASDATSCQTHHWPSSYRPSSMPLSGFWSLRAASESAAGIQPTWSELERLAGFGDASCPIAPLFLAASLPAEAQSRKIVGDSIWHMILAATSEVPPSPRYVDVGRCHMKSLFEAVSQREGASFRLSAVSELPCMLISP</sequence>
<keyword evidence="2" id="KW-1185">Reference proteome</keyword>
<gene>
    <name evidence="1" type="ORF">M441DRAFT_208304</name>
</gene>
<reference evidence="1 2" key="1">
    <citation type="submission" date="2016-07" db="EMBL/GenBank/DDBJ databases">
        <title>Multiple horizontal gene transfer events from other fungi enriched the ability of initially mycotrophic Trichoderma (Ascomycota) to feed on dead plant biomass.</title>
        <authorList>
            <consortium name="DOE Joint Genome Institute"/>
            <person name="Aerts A."/>
            <person name="Atanasova L."/>
            <person name="Chenthamara K."/>
            <person name="Zhang J."/>
            <person name="Grujic M."/>
            <person name="Henrissat B."/>
            <person name="Kuo A."/>
            <person name="Salamov A."/>
            <person name="Lipzen A."/>
            <person name="Labutti K."/>
            <person name="Barry K."/>
            <person name="Miao Y."/>
            <person name="Rahimi M.J."/>
            <person name="Shen Q."/>
            <person name="Grigoriev I.V."/>
            <person name="Kubicek C.P."/>
            <person name="Druzhinina I.S."/>
        </authorList>
    </citation>
    <scope>NUCLEOTIDE SEQUENCE [LARGE SCALE GENOMIC DNA]</scope>
    <source>
        <strain evidence="1 2">CBS 433.97</strain>
    </source>
</reference>
<dbReference type="Proteomes" id="UP000240493">
    <property type="component" value="Unassembled WGS sequence"/>
</dbReference>
<dbReference type="AlphaFoldDB" id="A0A2T3ZMK9"/>